<name>A0A6S7J0T9_PARCT</name>
<dbReference type="Proteomes" id="UP001152795">
    <property type="component" value="Unassembled WGS sequence"/>
</dbReference>
<organism evidence="3 4">
    <name type="scientific">Paramuricea clavata</name>
    <name type="common">Red gorgonian</name>
    <name type="synonym">Violescent sea-whip</name>
    <dbReference type="NCBI Taxonomy" id="317549"/>
    <lineage>
        <taxon>Eukaryota</taxon>
        <taxon>Metazoa</taxon>
        <taxon>Cnidaria</taxon>
        <taxon>Anthozoa</taxon>
        <taxon>Octocorallia</taxon>
        <taxon>Malacalcyonacea</taxon>
        <taxon>Plexauridae</taxon>
        <taxon>Paramuricea</taxon>
    </lineage>
</organism>
<dbReference type="PANTHER" id="PTHR31424:SF3">
    <property type="entry name" value="RING-TYPE DOMAIN-CONTAINING PROTEIN"/>
    <property type="match status" value="1"/>
</dbReference>
<sequence length="714" mass="80821">MILNLESESTESPNYREYVNNWSEAMSEAYKIANEKSSQSRAKGKKLYDRRIRSSELRPGGRVLVRNLSKRDKPCKLRSHWEDKIHVVVTRRGEDSPVYTVKPESSDGPSRTLHRNMLLPCSSLPVEPLLNQKTPRRQRENTVPPSTRSTSQPESDEDELDGLTFVPLANDQRSGADVTDAVTPAQDGDHGHDEIDNSELPAGEKPDVLALDEQQPTIPPPATENASIPPPLMENTRPSRNRNPPPRLNYWTPEDQSPKFNAKHTKNVTVVVGNSMVKNLQGWRLSTEENHVVVNSFAGATTSDVEDYVKPFIRKEPQKLILHVDTNDLKKSPPNRVAEGIANIPTQIQEDSPGTEIVISSLLPRSDKTEVNETNKLINAICCKTTQPLLFVLKQSNALEKRIADLAYIAKRECHGKSGRRRVEALAKCRRMNVCEAEIVANANVLLSEVKKNEETIRHLKDEILELEERCAVPYAEILEEREKQNKKAKEARDCEINIDLLREENEDLFKYIEHIEEINSCRNCAENLGVRQQQRKLKELKTRAQRALWFVESYGLSIQSLSLTDPNNKALTLELGTQQENNTKSKFEDIPHEDQEKIKMVLHIMDRFCIGDAAYHALSVQAGGLPKGYLIKQCRNEINKLFSITRTPGELVGAQLSVRDELTRQIREKMKQGEHDTHKVKISGDGAKISRILSYIVVSFSLLSDKKEVMSVK</sequence>
<protein>
    <submittedName>
        <fullName evidence="3">Uncharacterized protein</fullName>
    </submittedName>
</protein>
<dbReference type="AlphaFoldDB" id="A0A6S7J0T9"/>
<accession>A0A6S7J0T9</accession>
<dbReference type="Gene3D" id="3.40.50.12690">
    <property type="match status" value="1"/>
</dbReference>
<evidence type="ECO:0000256" key="1">
    <source>
        <dbReference type="SAM" id="Coils"/>
    </source>
</evidence>
<evidence type="ECO:0000313" key="3">
    <source>
        <dbReference type="EMBL" id="CAB4023320.1"/>
    </source>
</evidence>
<reference evidence="3" key="1">
    <citation type="submission" date="2020-04" db="EMBL/GenBank/DDBJ databases">
        <authorList>
            <person name="Alioto T."/>
            <person name="Alioto T."/>
            <person name="Gomez Garrido J."/>
        </authorList>
    </citation>
    <scope>NUCLEOTIDE SEQUENCE</scope>
    <source>
        <strain evidence="3">A484AB</strain>
    </source>
</reference>
<dbReference type="EMBL" id="CACRXK020012438">
    <property type="protein sequence ID" value="CAB4023320.1"/>
    <property type="molecule type" value="Genomic_DNA"/>
</dbReference>
<feature type="non-terminal residue" evidence="3">
    <location>
        <position position="1"/>
    </location>
</feature>
<keyword evidence="1" id="KW-0175">Coiled coil</keyword>
<dbReference type="PANTHER" id="PTHR31424">
    <property type="entry name" value="PROTEIN CBG23806"/>
    <property type="match status" value="1"/>
</dbReference>
<feature type="region of interest" description="Disordered" evidence="2">
    <location>
        <begin position="93"/>
        <end position="202"/>
    </location>
</feature>
<evidence type="ECO:0000313" key="4">
    <source>
        <dbReference type="Proteomes" id="UP001152795"/>
    </source>
</evidence>
<feature type="compositionally biased region" description="Pro residues" evidence="2">
    <location>
        <begin position="217"/>
        <end position="232"/>
    </location>
</feature>
<feature type="compositionally biased region" description="Polar residues" evidence="2">
    <location>
        <begin position="141"/>
        <end position="153"/>
    </location>
</feature>
<proteinExistence type="predicted"/>
<feature type="coiled-coil region" evidence="1">
    <location>
        <begin position="443"/>
        <end position="495"/>
    </location>
</feature>
<comment type="caution">
    <text evidence="3">The sequence shown here is derived from an EMBL/GenBank/DDBJ whole genome shotgun (WGS) entry which is preliminary data.</text>
</comment>
<gene>
    <name evidence="3" type="ORF">PACLA_8A023386</name>
</gene>
<dbReference type="OrthoDB" id="6123at2759"/>
<feature type="region of interest" description="Disordered" evidence="2">
    <location>
        <begin position="214"/>
        <end position="260"/>
    </location>
</feature>
<keyword evidence="4" id="KW-1185">Reference proteome</keyword>
<dbReference type="SUPFAM" id="SSF52266">
    <property type="entry name" value="SGNH hydrolase"/>
    <property type="match status" value="1"/>
</dbReference>
<evidence type="ECO:0000256" key="2">
    <source>
        <dbReference type="SAM" id="MobiDB-lite"/>
    </source>
</evidence>